<feature type="transmembrane region" description="Helical" evidence="1">
    <location>
        <begin position="337"/>
        <end position="358"/>
    </location>
</feature>
<dbReference type="KEGG" id="mech:Q9L42_018130"/>
<dbReference type="RefSeq" id="WP_305907003.1">
    <property type="nucleotide sequence ID" value="NZ_CP157743.1"/>
</dbReference>
<keyword evidence="1" id="KW-0472">Membrane</keyword>
<evidence type="ECO:0000313" key="3">
    <source>
        <dbReference type="Proteomes" id="UP001225378"/>
    </source>
</evidence>
<protein>
    <recommendedName>
        <fullName evidence="4">Dynamin family protein</fullName>
    </recommendedName>
</protein>
<feature type="transmembrane region" description="Helical" evidence="1">
    <location>
        <begin position="310"/>
        <end position="331"/>
    </location>
</feature>
<organism evidence="2 3">
    <name type="scientific">Methylomarinum roseum</name>
    <dbReference type="NCBI Taxonomy" id="3067653"/>
    <lineage>
        <taxon>Bacteria</taxon>
        <taxon>Pseudomonadati</taxon>
        <taxon>Pseudomonadota</taxon>
        <taxon>Gammaproteobacteria</taxon>
        <taxon>Methylococcales</taxon>
        <taxon>Methylococcaceae</taxon>
        <taxon>Methylomarinum</taxon>
    </lineage>
</organism>
<keyword evidence="1" id="KW-0812">Transmembrane</keyword>
<proteinExistence type="predicted"/>
<evidence type="ECO:0008006" key="4">
    <source>
        <dbReference type="Google" id="ProtNLM"/>
    </source>
</evidence>
<gene>
    <name evidence="2" type="ORF">Q9L42_018130</name>
</gene>
<dbReference type="AlphaFoldDB" id="A0AAU7NUC7"/>
<evidence type="ECO:0000313" key="2">
    <source>
        <dbReference type="EMBL" id="XBS20246.1"/>
    </source>
</evidence>
<dbReference type="EMBL" id="CP157743">
    <property type="protein sequence ID" value="XBS20246.1"/>
    <property type="molecule type" value="Genomic_DNA"/>
</dbReference>
<keyword evidence="3" id="KW-1185">Reference proteome</keyword>
<reference evidence="2 3" key="1">
    <citation type="journal article" date="2024" name="Microbiology">
        <title>Methylomarinum rosea sp. nov., a novel halophilic methanotrophic bacterium from the hypersaline Lake Elton.</title>
        <authorList>
            <person name="Suleimanov R.Z."/>
            <person name="Oshkin I.Y."/>
            <person name="Danilova O.V."/>
            <person name="Suzina N.E."/>
            <person name="Dedysh S.N."/>
        </authorList>
    </citation>
    <scope>NUCLEOTIDE SEQUENCE [LARGE SCALE GENOMIC DNA]</scope>
    <source>
        <strain evidence="2 3">Ch1-1</strain>
    </source>
</reference>
<dbReference type="InterPro" id="IPR027417">
    <property type="entry name" value="P-loop_NTPase"/>
</dbReference>
<accession>A0AAU7NUC7</accession>
<evidence type="ECO:0000256" key="1">
    <source>
        <dbReference type="SAM" id="Phobius"/>
    </source>
</evidence>
<dbReference type="Proteomes" id="UP001225378">
    <property type="component" value="Chromosome"/>
</dbReference>
<keyword evidence="1" id="KW-1133">Transmembrane helix</keyword>
<name>A0AAU7NUC7_9GAMM</name>
<sequence length="454" mass="51477">MAEKTVSKHLINLEKQFAPSNPVLQKAAKVFHELDQLEYDMGLIEQEETTARKSSWWPIISTLGGHSSAKNDFINRYLGTQLHSTSHKFTVHQYTHQSTSATLPGTALDADHRLPFYQISRSIEQIAKGEGDKINAYLELLTVNSEKLRGKLLIDTPVLSGSSANKVNALLNRHVIDMSDLVLVFCDLFDAESELIDDTIKTIIEYQDSNKFLFIIDHSEISLEPRKINEIIISWQRRLTELGINTGQFVVLTDSGDTSMIDLRIENLDNDRSYRVLSTLEKSIRHIDDVIIPEVENALTLWKDRANTSILIVLGFLVSLVLFAEISIGVLDLFFDPIIGPIILLILIAILTPLHLIISRIHAKLIVNKLHERQKRLNLTENLAGLFEKSLTFWRILLPIKDPVGKNKKTRNHLTQLIEQSKDLVQTLNDQFSHYQTDDLSSYTSPANSNDSIQ</sequence>
<dbReference type="Gene3D" id="3.40.50.300">
    <property type="entry name" value="P-loop containing nucleotide triphosphate hydrolases"/>
    <property type="match status" value="1"/>
</dbReference>